<name>A0ABT3TKV7_9GAMM</name>
<dbReference type="Proteomes" id="UP001143362">
    <property type="component" value="Unassembled WGS sequence"/>
</dbReference>
<dbReference type="RefSeq" id="WP_279246993.1">
    <property type="nucleotide sequence ID" value="NZ_SHNN01000005.1"/>
</dbReference>
<gene>
    <name evidence="1" type="ORF">EYC98_19030</name>
</gene>
<evidence type="ECO:0008006" key="3">
    <source>
        <dbReference type="Google" id="ProtNLM"/>
    </source>
</evidence>
<protein>
    <recommendedName>
        <fullName evidence="3">Uracil-DNA glycosylase-like domain-containing protein</fullName>
    </recommendedName>
</protein>
<dbReference type="EMBL" id="SHNN01000005">
    <property type="protein sequence ID" value="MCX2982961.1"/>
    <property type="molecule type" value="Genomic_DNA"/>
</dbReference>
<reference evidence="1" key="1">
    <citation type="submission" date="2019-02" db="EMBL/GenBank/DDBJ databases">
        <authorList>
            <person name="Li S.-H."/>
        </authorList>
    </citation>
    <scope>NUCLEOTIDE SEQUENCE</scope>
    <source>
        <strain evidence="1">IMCC14734</strain>
    </source>
</reference>
<proteinExistence type="predicted"/>
<accession>A0ABT3TKV7</accession>
<comment type="caution">
    <text evidence="1">The sequence shown here is derived from an EMBL/GenBank/DDBJ whole genome shotgun (WGS) entry which is preliminary data.</text>
</comment>
<evidence type="ECO:0000313" key="2">
    <source>
        <dbReference type="Proteomes" id="UP001143362"/>
    </source>
</evidence>
<sequence>MAAVPVHRNIRSVKENSRLTYLDAMGIDNWVSRAALPGAAASRRRRMVRRVVPKTAADPVMIKQTEAQAPLAQQVKQSPEGPELLRSAMAPASAGASRSTPEPASVHGIAEITPATSPAMTPEKIPSADNAASSAPAVMFSAAVVFLGGWYWIDAVPRGRETGADYSQLLQAIGTALNLPLATPTVERFDWPLPGTNRLDPGLETARHSFEGFMRGRLERQPVEGVILLGSAACDWLNLDMFAGLRQLQTVSAWSMLRQQASKAQAWQDLRVLRSSA</sequence>
<evidence type="ECO:0000313" key="1">
    <source>
        <dbReference type="EMBL" id="MCX2982961.1"/>
    </source>
</evidence>
<organism evidence="1 2">
    <name type="scientific">Candidatus Litorirhabdus singularis</name>
    <dbReference type="NCBI Taxonomy" id="2518993"/>
    <lineage>
        <taxon>Bacteria</taxon>
        <taxon>Pseudomonadati</taxon>
        <taxon>Pseudomonadota</taxon>
        <taxon>Gammaproteobacteria</taxon>
        <taxon>Cellvibrionales</taxon>
        <taxon>Halieaceae</taxon>
        <taxon>Candidatus Litorirhabdus</taxon>
    </lineage>
</organism>
<keyword evidence="2" id="KW-1185">Reference proteome</keyword>